<protein>
    <submittedName>
        <fullName evidence="1">Uncharacterized protein</fullName>
    </submittedName>
</protein>
<evidence type="ECO:0000313" key="2">
    <source>
        <dbReference type="Proteomes" id="UP000663848"/>
    </source>
</evidence>
<name>A0A821ZGK7_9BILA</name>
<organism evidence="1 2">
    <name type="scientific">Rotaria socialis</name>
    <dbReference type="NCBI Taxonomy" id="392032"/>
    <lineage>
        <taxon>Eukaryota</taxon>
        <taxon>Metazoa</taxon>
        <taxon>Spiralia</taxon>
        <taxon>Gnathifera</taxon>
        <taxon>Rotifera</taxon>
        <taxon>Eurotatoria</taxon>
        <taxon>Bdelloidea</taxon>
        <taxon>Philodinida</taxon>
        <taxon>Philodinidae</taxon>
        <taxon>Rotaria</taxon>
    </lineage>
</organism>
<dbReference type="EMBL" id="CAJOBR010028620">
    <property type="protein sequence ID" value="CAF4982183.1"/>
    <property type="molecule type" value="Genomic_DNA"/>
</dbReference>
<comment type="caution">
    <text evidence="1">The sequence shown here is derived from an EMBL/GenBank/DDBJ whole genome shotgun (WGS) entry which is preliminary data.</text>
</comment>
<gene>
    <name evidence="1" type="ORF">QYT958_LOCUS36271</name>
</gene>
<feature type="non-terminal residue" evidence="1">
    <location>
        <position position="1"/>
    </location>
</feature>
<dbReference type="AlphaFoldDB" id="A0A821ZGK7"/>
<reference evidence="1" key="1">
    <citation type="submission" date="2021-02" db="EMBL/GenBank/DDBJ databases">
        <authorList>
            <person name="Nowell W R."/>
        </authorList>
    </citation>
    <scope>NUCLEOTIDE SEQUENCE</scope>
</reference>
<feature type="non-terminal residue" evidence="1">
    <location>
        <position position="295"/>
    </location>
</feature>
<dbReference type="Proteomes" id="UP000663848">
    <property type="component" value="Unassembled WGS sequence"/>
</dbReference>
<sequence length="295" mass="34683">WRDIYIYRIQCFSLASYYNDIDPMLERIGFSSSLLIDTSHRLIPEQLKLLNRGPTYVPPCQLSISSLNQSIDDIIKKQYASLKHQLNNKISDTFTNLFSMPVPSKIEQRGLHKKHLVQSIRFAFDKQNLILRRTADNKNTFYLGNRKEFEAKANDYLMKSHDYIVFSSKYKCNELKEMIESMNELLMRLKTNKSISDNVYHRLLIEASKVKSPYLYFLPDVSIENEISMVPIITSAYSATWKIGKYLNDLLRSFVNKILQPTTFRDEPDFIQKLHQYVHIDKRLRATTLFCTLQI</sequence>
<proteinExistence type="predicted"/>
<evidence type="ECO:0000313" key="1">
    <source>
        <dbReference type="EMBL" id="CAF4982183.1"/>
    </source>
</evidence>
<accession>A0A821ZGK7</accession>